<keyword evidence="7" id="KW-1185">Reference proteome</keyword>
<sequence>MNPSKNITSDSPQFKIAVVGGGIGGLTLASVLQQAYKIKCTVFEVDDAENSRDQGGSLDLHVNSGQLALKKAGLFDLFQKHARYQGQDLTITDKTGKAHYEEVSNDGPTGGAGDRPEIDRTILRHMLIESLEEGTIQWGKKVVKIEEDSKDNCNHHHTLTFQDGQTGSFDLVVGADGAWSKLRKFVSDATPFYTGVFFAEVCLSRADIDHSAAAKLVGNGSCVALQDNKGLLCQRNGDGSIRVYVTIRVEENGLSHIDFTNPEEPRSYFLERFSDWDDSLKVFIKEAPSFIPRGFYMLPVDHTWKSHPGVTLIGDAAHLMSPFAGEGANMAMLDGANLAAAISEIVHNGKDLATTIEKFEKDMHDIVIVPASESAKNMDMFISDDAPHGVVNFFETMMASIAPQSETNSSR</sequence>
<name>A0A8H7PIM6_9FUNG</name>
<keyword evidence="3" id="KW-0560">Oxidoreductase</keyword>
<evidence type="ECO:0000256" key="1">
    <source>
        <dbReference type="ARBA" id="ARBA00022630"/>
    </source>
</evidence>
<evidence type="ECO:0000256" key="2">
    <source>
        <dbReference type="ARBA" id="ARBA00022827"/>
    </source>
</evidence>
<dbReference type="SUPFAM" id="SSF51905">
    <property type="entry name" value="FAD/NAD(P)-binding domain"/>
    <property type="match status" value="1"/>
</dbReference>
<keyword evidence="1" id="KW-0285">Flavoprotein</keyword>
<dbReference type="AlphaFoldDB" id="A0A8H7PIM6"/>
<dbReference type="InterPro" id="IPR002938">
    <property type="entry name" value="FAD-bd"/>
</dbReference>
<dbReference type="InterPro" id="IPR036188">
    <property type="entry name" value="FAD/NAD-bd_sf"/>
</dbReference>
<organism evidence="6 7">
    <name type="scientific">Umbelopsis vinacea</name>
    <dbReference type="NCBI Taxonomy" id="44442"/>
    <lineage>
        <taxon>Eukaryota</taxon>
        <taxon>Fungi</taxon>
        <taxon>Fungi incertae sedis</taxon>
        <taxon>Mucoromycota</taxon>
        <taxon>Mucoromycotina</taxon>
        <taxon>Umbelopsidomycetes</taxon>
        <taxon>Umbelopsidales</taxon>
        <taxon>Umbelopsidaceae</taxon>
        <taxon>Umbelopsis</taxon>
    </lineage>
</organism>
<dbReference type="Proteomes" id="UP000612746">
    <property type="component" value="Unassembled WGS sequence"/>
</dbReference>
<evidence type="ECO:0000256" key="4">
    <source>
        <dbReference type="ARBA" id="ARBA00023033"/>
    </source>
</evidence>
<proteinExistence type="predicted"/>
<accession>A0A8H7PIM6</accession>
<reference evidence="6" key="1">
    <citation type="submission" date="2020-12" db="EMBL/GenBank/DDBJ databases">
        <title>Metabolic potential, ecology and presence of endohyphal bacteria is reflected in genomic diversity of Mucoromycotina.</title>
        <authorList>
            <person name="Muszewska A."/>
            <person name="Okrasinska A."/>
            <person name="Steczkiewicz K."/>
            <person name="Drgas O."/>
            <person name="Orlowska M."/>
            <person name="Perlinska-Lenart U."/>
            <person name="Aleksandrzak-Piekarczyk T."/>
            <person name="Szatraj K."/>
            <person name="Zielenkiewicz U."/>
            <person name="Pilsyk S."/>
            <person name="Malc E."/>
            <person name="Mieczkowski P."/>
            <person name="Kruszewska J.S."/>
            <person name="Biernat P."/>
            <person name="Pawlowska J."/>
        </authorList>
    </citation>
    <scope>NUCLEOTIDE SEQUENCE</scope>
    <source>
        <strain evidence="6">WA0000051536</strain>
    </source>
</reference>
<evidence type="ECO:0000259" key="5">
    <source>
        <dbReference type="Pfam" id="PF01494"/>
    </source>
</evidence>
<evidence type="ECO:0000313" key="7">
    <source>
        <dbReference type="Proteomes" id="UP000612746"/>
    </source>
</evidence>
<dbReference type="GO" id="GO:0004497">
    <property type="term" value="F:monooxygenase activity"/>
    <property type="evidence" value="ECO:0007669"/>
    <property type="project" value="UniProtKB-KW"/>
</dbReference>
<gene>
    <name evidence="6" type="ORF">INT44_006936</name>
</gene>
<dbReference type="PANTHER" id="PTHR46972">
    <property type="entry name" value="MONOOXYGENASE ASQM-RELATED"/>
    <property type="match status" value="1"/>
</dbReference>
<comment type="caution">
    <text evidence="6">The sequence shown here is derived from an EMBL/GenBank/DDBJ whole genome shotgun (WGS) entry which is preliminary data.</text>
</comment>
<dbReference type="EMBL" id="JAEPRA010000016">
    <property type="protein sequence ID" value="KAG2174672.1"/>
    <property type="molecule type" value="Genomic_DNA"/>
</dbReference>
<keyword evidence="4" id="KW-0503">Monooxygenase</keyword>
<dbReference type="Pfam" id="PF01494">
    <property type="entry name" value="FAD_binding_3"/>
    <property type="match status" value="1"/>
</dbReference>
<dbReference type="PANTHER" id="PTHR46972:SF1">
    <property type="entry name" value="FAD DEPENDENT OXIDOREDUCTASE DOMAIN-CONTAINING PROTEIN"/>
    <property type="match status" value="1"/>
</dbReference>
<dbReference type="GO" id="GO:0071949">
    <property type="term" value="F:FAD binding"/>
    <property type="evidence" value="ECO:0007669"/>
    <property type="project" value="InterPro"/>
</dbReference>
<dbReference type="Gene3D" id="3.50.50.60">
    <property type="entry name" value="FAD/NAD(P)-binding domain"/>
    <property type="match status" value="1"/>
</dbReference>
<dbReference type="PRINTS" id="PR00420">
    <property type="entry name" value="RNGMNOXGNASE"/>
</dbReference>
<keyword evidence="2" id="KW-0274">FAD</keyword>
<dbReference type="OrthoDB" id="655030at2759"/>
<protein>
    <recommendedName>
        <fullName evidence="5">FAD-binding domain-containing protein</fullName>
    </recommendedName>
</protein>
<evidence type="ECO:0000313" key="6">
    <source>
        <dbReference type="EMBL" id="KAG2174672.1"/>
    </source>
</evidence>
<evidence type="ECO:0000256" key="3">
    <source>
        <dbReference type="ARBA" id="ARBA00023002"/>
    </source>
</evidence>
<feature type="domain" description="FAD-binding" evidence="5">
    <location>
        <begin position="15"/>
        <end position="354"/>
    </location>
</feature>